<comment type="caution">
    <text evidence="2">The sequence shown here is derived from an EMBL/GenBank/DDBJ whole genome shotgun (WGS) entry which is preliminary data.</text>
</comment>
<reference evidence="2 3" key="1">
    <citation type="submission" date="2017-09" db="EMBL/GenBank/DDBJ databases">
        <title>Mesorhizobum sanjuanii sp. nov. isolated from nodules of Lotus tenuis in saline-alkaline lowlands of Flooding Pampa.</title>
        <authorList>
            <person name="Sannazzaro A.I."/>
            <person name="Torres Tejerizo G.A."/>
            <person name="Fontana F."/>
            <person name="Cumpa Velazquez L.M."/>
            <person name="Hansen L."/>
            <person name="Pistorio M."/>
            <person name="Estrella M.J."/>
        </authorList>
    </citation>
    <scope>NUCLEOTIDE SEQUENCE [LARGE SCALE GENOMIC DNA]</scope>
    <source>
        <strain evidence="2 3">BSA136</strain>
    </source>
</reference>
<dbReference type="Proteomes" id="UP000219182">
    <property type="component" value="Unassembled WGS sequence"/>
</dbReference>
<keyword evidence="1" id="KW-0472">Membrane</keyword>
<feature type="transmembrane region" description="Helical" evidence="1">
    <location>
        <begin position="6"/>
        <end position="27"/>
    </location>
</feature>
<feature type="transmembrane region" description="Helical" evidence="1">
    <location>
        <begin position="39"/>
        <end position="61"/>
    </location>
</feature>
<gene>
    <name evidence="2" type="ORF">CN311_15655</name>
</gene>
<accession>A0A2A6FDV1</accession>
<keyword evidence="3" id="KW-1185">Reference proteome</keyword>
<organism evidence="2 3">
    <name type="scientific">Mesorhizobium sanjuanii</name>
    <dbReference type="NCBI Taxonomy" id="2037900"/>
    <lineage>
        <taxon>Bacteria</taxon>
        <taxon>Pseudomonadati</taxon>
        <taxon>Pseudomonadota</taxon>
        <taxon>Alphaproteobacteria</taxon>
        <taxon>Hyphomicrobiales</taxon>
        <taxon>Phyllobacteriaceae</taxon>
        <taxon>Mesorhizobium</taxon>
    </lineage>
</organism>
<keyword evidence="1" id="KW-0812">Transmembrane</keyword>
<evidence type="ECO:0000313" key="3">
    <source>
        <dbReference type="Proteomes" id="UP000219182"/>
    </source>
</evidence>
<dbReference type="AlphaFoldDB" id="A0A2A6FDV1"/>
<protein>
    <submittedName>
        <fullName evidence="2">Uncharacterized protein</fullName>
    </submittedName>
</protein>
<evidence type="ECO:0000313" key="2">
    <source>
        <dbReference type="EMBL" id="PDQ20127.1"/>
    </source>
</evidence>
<dbReference type="EMBL" id="NWQG01000093">
    <property type="protein sequence ID" value="PDQ20127.1"/>
    <property type="molecule type" value="Genomic_DNA"/>
</dbReference>
<dbReference type="PROSITE" id="PS51257">
    <property type="entry name" value="PROKAR_LIPOPROTEIN"/>
    <property type="match status" value="1"/>
</dbReference>
<sequence length="105" mass="11000">MREMVFFATIGLLIIAVSIPIAAMYACGQFVGQKPPHALFKMAVMLAVGLGLFSAVVGAMLYARVGGMTVSEWVMLAWVAGSAVTGQVALQELLGRKPLSSPATD</sequence>
<evidence type="ECO:0000256" key="1">
    <source>
        <dbReference type="SAM" id="Phobius"/>
    </source>
</evidence>
<name>A0A2A6FDV1_9HYPH</name>
<proteinExistence type="predicted"/>
<keyword evidence="1" id="KW-1133">Transmembrane helix</keyword>